<protein>
    <submittedName>
        <fullName evidence="1">Uncharacterized protein</fullName>
    </submittedName>
</protein>
<keyword evidence="2" id="KW-1185">Reference proteome</keyword>
<accession>A0A2H3JMF6</accession>
<dbReference type="Proteomes" id="UP000218811">
    <property type="component" value="Unassembled WGS sequence"/>
</dbReference>
<sequence length="120" mass="13193">MLLERLSGSLEPFGDTPPPARQICRALCLAAHTPEAAGDKALGPVADTRLSPINQAQSGPVYLARACPLRSRRPHGRAQRPLRSFVEHTNARGDLIAPEISWRPLRARQRWENASSPDNL</sequence>
<name>A0A2H3JMF6_WOLCO</name>
<dbReference type="AlphaFoldDB" id="A0A2H3JMF6"/>
<evidence type="ECO:0000313" key="1">
    <source>
        <dbReference type="EMBL" id="PCH39989.1"/>
    </source>
</evidence>
<organism evidence="1 2">
    <name type="scientific">Wolfiporia cocos (strain MD-104)</name>
    <name type="common">Brown rot fungus</name>
    <dbReference type="NCBI Taxonomy" id="742152"/>
    <lineage>
        <taxon>Eukaryota</taxon>
        <taxon>Fungi</taxon>
        <taxon>Dikarya</taxon>
        <taxon>Basidiomycota</taxon>
        <taxon>Agaricomycotina</taxon>
        <taxon>Agaricomycetes</taxon>
        <taxon>Polyporales</taxon>
        <taxon>Phaeolaceae</taxon>
        <taxon>Wolfiporia</taxon>
    </lineage>
</organism>
<gene>
    <name evidence="1" type="ORF">WOLCODRAFT_150041</name>
</gene>
<dbReference type="EMBL" id="KB468053">
    <property type="protein sequence ID" value="PCH39989.1"/>
    <property type="molecule type" value="Genomic_DNA"/>
</dbReference>
<evidence type="ECO:0000313" key="2">
    <source>
        <dbReference type="Proteomes" id="UP000218811"/>
    </source>
</evidence>
<reference evidence="1 2" key="1">
    <citation type="journal article" date="2012" name="Science">
        <title>The Paleozoic origin of enzymatic lignin decomposition reconstructed from 31 fungal genomes.</title>
        <authorList>
            <person name="Floudas D."/>
            <person name="Binder M."/>
            <person name="Riley R."/>
            <person name="Barry K."/>
            <person name="Blanchette R.A."/>
            <person name="Henrissat B."/>
            <person name="Martinez A.T."/>
            <person name="Otillar R."/>
            <person name="Spatafora J.W."/>
            <person name="Yadav J.S."/>
            <person name="Aerts A."/>
            <person name="Benoit I."/>
            <person name="Boyd A."/>
            <person name="Carlson A."/>
            <person name="Copeland A."/>
            <person name="Coutinho P.M."/>
            <person name="de Vries R.P."/>
            <person name="Ferreira P."/>
            <person name="Findley K."/>
            <person name="Foster B."/>
            <person name="Gaskell J."/>
            <person name="Glotzer D."/>
            <person name="Gorecki P."/>
            <person name="Heitman J."/>
            <person name="Hesse C."/>
            <person name="Hori C."/>
            <person name="Igarashi K."/>
            <person name="Jurgens J.A."/>
            <person name="Kallen N."/>
            <person name="Kersten P."/>
            <person name="Kohler A."/>
            <person name="Kuees U."/>
            <person name="Kumar T.K.A."/>
            <person name="Kuo A."/>
            <person name="LaButti K."/>
            <person name="Larrondo L.F."/>
            <person name="Lindquist E."/>
            <person name="Ling A."/>
            <person name="Lombard V."/>
            <person name="Lucas S."/>
            <person name="Lundell T."/>
            <person name="Martin R."/>
            <person name="McLaughlin D.J."/>
            <person name="Morgenstern I."/>
            <person name="Morin E."/>
            <person name="Murat C."/>
            <person name="Nagy L.G."/>
            <person name="Nolan M."/>
            <person name="Ohm R.A."/>
            <person name="Patyshakuliyeva A."/>
            <person name="Rokas A."/>
            <person name="Ruiz-Duenas F.J."/>
            <person name="Sabat G."/>
            <person name="Salamov A."/>
            <person name="Samejima M."/>
            <person name="Schmutz J."/>
            <person name="Slot J.C."/>
            <person name="St John F."/>
            <person name="Stenlid J."/>
            <person name="Sun H."/>
            <person name="Sun S."/>
            <person name="Syed K."/>
            <person name="Tsang A."/>
            <person name="Wiebenga A."/>
            <person name="Young D."/>
            <person name="Pisabarro A."/>
            <person name="Eastwood D.C."/>
            <person name="Martin F."/>
            <person name="Cullen D."/>
            <person name="Grigoriev I.V."/>
            <person name="Hibbett D.S."/>
        </authorList>
    </citation>
    <scope>NUCLEOTIDE SEQUENCE [LARGE SCALE GENOMIC DNA]</scope>
    <source>
        <strain evidence="1 2">MD-104</strain>
    </source>
</reference>
<proteinExistence type="predicted"/>